<protein>
    <submittedName>
        <fullName evidence="2">Uncharacterized protein</fullName>
    </submittedName>
</protein>
<organism evidence="2 3">
    <name type="scientific">Bowmanella yangjiangensis</name>
    <dbReference type="NCBI Taxonomy" id="2811230"/>
    <lineage>
        <taxon>Bacteria</taxon>
        <taxon>Pseudomonadati</taxon>
        <taxon>Pseudomonadota</taxon>
        <taxon>Gammaproteobacteria</taxon>
        <taxon>Alteromonadales</taxon>
        <taxon>Alteromonadaceae</taxon>
        <taxon>Bowmanella</taxon>
    </lineage>
</organism>
<keyword evidence="1" id="KW-0812">Transmembrane</keyword>
<dbReference type="EMBL" id="JAFKCS010000008">
    <property type="protein sequence ID" value="MBN7820285.1"/>
    <property type="molecule type" value="Genomic_DNA"/>
</dbReference>
<dbReference type="RefSeq" id="WP_206594120.1">
    <property type="nucleotide sequence ID" value="NZ_JAFKCS010000008.1"/>
</dbReference>
<keyword evidence="1" id="KW-1133">Transmembrane helix</keyword>
<accession>A0ABS3CVD8</accession>
<evidence type="ECO:0000313" key="3">
    <source>
        <dbReference type="Proteomes" id="UP000663992"/>
    </source>
</evidence>
<feature type="transmembrane region" description="Helical" evidence="1">
    <location>
        <begin position="94"/>
        <end position="115"/>
    </location>
</feature>
<feature type="transmembrane region" description="Helical" evidence="1">
    <location>
        <begin position="44"/>
        <end position="67"/>
    </location>
</feature>
<gene>
    <name evidence="2" type="ORF">J0A65_10445</name>
</gene>
<name>A0ABS3CVD8_9ALTE</name>
<keyword evidence="1" id="KW-0472">Membrane</keyword>
<keyword evidence="3" id="KW-1185">Reference proteome</keyword>
<dbReference type="Proteomes" id="UP000663992">
    <property type="component" value="Unassembled WGS sequence"/>
</dbReference>
<proteinExistence type="predicted"/>
<comment type="caution">
    <text evidence="2">The sequence shown here is derived from an EMBL/GenBank/DDBJ whole genome shotgun (WGS) entry which is preliminary data.</text>
</comment>
<reference evidence="2 3" key="1">
    <citation type="submission" date="2021-03" db="EMBL/GenBank/DDBJ databases">
        <title>novel species isolated from a fishpond in China.</title>
        <authorList>
            <person name="Lu H."/>
            <person name="Cai Z."/>
        </authorList>
    </citation>
    <scope>NUCLEOTIDE SEQUENCE [LARGE SCALE GENOMIC DNA]</scope>
    <source>
        <strain evidence="2 3">Y57</strain>
    </source>
</reference>
<evidence type="ECO:0000313" key="2">
    <source>
        <dbReference type="EMBL" id="MBN7820285.1"/>
    </source>
</evidence>
<evidence type="ECO:0000256" key="1">
    <source>
        <dbReference type="SAM" id="Phobius"/>
    </source>
</evidence>
<sequence length="264" mass="30155">MFALLIIPILLAGYTVCSTHPVIRQKLYRFEGQHLYLKVVCQGVFQVLIATTLLLIINSLVLFLASFCPPLHQWLLDDPFTQPLQDFFNVSPEISRQILCFLVLTIFSFLVARSFSGIATKRLKKEHGDDWKSQVSLEVLRDSPLDFLLLESALTQGTLLILSMENRKVYVCAIQRGAEPGEHDKHGEDQEVSVIPVKSGYRDKDTLEVYWTTYYDAIAEKVTIVLRQADIVSASRYDDRMHEELVRSKKVQGDKNKSTPLQYC</sequence>
<feature type="transmembrane region" description="Helical" evidence="1">
    <location>
        <begin position="6"/>
        <end position="23"/>
    </location>
</feature>